<dbReference type="Gramene" id="Solyc01g008660.3.1">
    <property type="protein sequence ID" value="Solyc01g008660.3.1"/>
    <property type="gene ID" value="Solyc01g008660.3"/>
</dbReference>
<reference evidence="2" key="1">
    <citation type="journal article" date="2012" name="Nature">
        <title>The tomato genome sequence provides insights into fleshy fruit evolution.</title>
        <authorList>
            <consortium name="Tomato Genome Consortium"/>
        </authorList>
    </citation>
    <scope>NUCLEOTIDE SEQUENCE [LARGE SCALE GENOMIC DNA]</scope>
    <source>
        <strain evidence="2">cv. Heinz 1706</strain>
    </source>
</reference>
<dbReference type="Gene3D" id="1.20.1280.50">
    <property type="match status" value="1"/>
</dbReference>
<dbReference type="Proteomes" id="UP000004994">
    <property type="component" value="Chromosome 1"/>
</dbReference>
<dbReference type="FunCoup" id="A0A3Q7EA05">
    <property type="interactions" value="1454"/>
</dbReference>
<evidence type="ECO:0000259" key="1">
    <source>
        <dbReference type="PROSITE" id="PS50181"/>
    </source>
</evidence>
<dbReference type="InterPro" id="IPR001810">
    <property type="entry name" value="F-box_dom"/>
</dbReference>
<dbReference type="STRING" id="4081.A0A3Q7EA05"/>
<dbReference type="InterPro" id="IPR036047">
    <property type="entry name" value="F-box-like_dom_sf"/>
</dbReference>
<dbReference type="InParanoid" id="A0A3Q7EA05"/>
<dbReference type="CDD" id="cd22157">
    <property type="entry name" value="F-box_AtFBW1-like"/>
    <property type="match status" value="1"/>
</dbReference>
<dbReference type="InterPro" id="IPR013187">
    <property type="entry name" value="F-box-assoc_dom_typ3"/>
</dbReference>
<sequence>MFSPDSQIIEVFRFDEFVRIIPHLSFSAQKMSDIPPEILSDILSRLPVKSLLRFRCVSKSIKTLIDSPEFIEAHLKNQVLKPNSDMKLILKAHIDADNLFSLDFASMASTQIPRELAHPLKHLYGPTQVLGSCRGLVLISNNMNDNGVWNPSTKVFRKLPFCHINPPRKPLGGQGPGLSQIRGGFGYDRLADDYKVVTIAQLYHPDAEPSLVSETMVFSLKLDVWKKVQDCPYWLLKEDNGTCAGGALHWIVTKEPSAWWSPLILVGLNLQNGTFQEVEYPEDLGNPQQINLAVLGECLCLLKGHLTCSNAKNHVLDRIDVWMMKDYGVKESWVKLFSVEQLEGRQHFRNLRPITYSVTGKEVLMEMDNRKFLWYSLERKSLKYAKMNSKLDTFESIVCLGSLVPLYGGRNEKDRKKGIEQRE</sequence>
<reference evidence="2" key="2">
    <citation type="submission" date="2019-01" db="UniProtKB">
        <authorList>
            <consortium name="EnsemblPlants"/>
        </authorList>
    </citation>
    <scope>IDENTIFICATION</scope>
    <source>
        <strain evidence="2">cv. Heinz 1706</strain>
    </source>
</reference>
<dbReference type="OMA" id="CQIDVGY"/>
<dbReference type="PANTHER" id="PTHR31672">
    <property type="entry name" value="BNACNNG10540D PROTEIN"/>
    <property type="match status" value="1"/>
</dbReference>
<dbReference type="PROSITE" id="PS50181">
    <property type="entry name" value="FBOX"/>
    <property type="match status" value="1"/>
</dbReference>
<dbReference type="EnsemblPlants" id="Solyc01g008660.3.1">
    <property type="protein sequence ID" value="Solyc01g008660.3.1"/>
    <property type="gene ID" value="Solyc01g008660.3"/>
</dbReference>
<name>A0A3Q7EA05_SOLLC</name>
<accession>A0A3Q7EA05</accession>
<keyword evidence="3" id="KW-1185">Reference proteome</keyword>
<dbReference type="InterPro" id="IPR050796">
    <property type="entry name" value="SCF_F-box_component"/>
</dbReference>
<feature type="domain" description="F-box" evidence="1">
    <location>
        <begin position="28"/>
        <end position="74"/>
    </location>
</feature>
<gene>
    <name evidence="2" type="primary">LOC101254326</name>
</gene>
<evidence type="ECO:0000313" key="2">
    <source>
        <dbReference type="EnsemblPlants" id="Solyc01g008660.3.1"/>
    </source>
</evidence>
<dbReference type="Pfam" id="PF00646">
    <property type="entry name" value="F-box"/>
    <property type="match status" value="1"/>
</dbReference>
<dbReference type="NCBIfam" id="TIGR01640">
    <property type="entry name" value="F_box_assoc_1"/>
    <property type="match status" value="1"/>
</dbReference>
<dbReference type="Pfam" id="PF08268">
    <property type="entry name" value="FBA_3"/>
    <property type="match status" value="1"/>
</dbReference>
<dbReference type="AlphaFoldDB" id="A0A3Q7EA05"/>
<evidence type="ECO:0000313" key="3">
    <source>
        <dbReference type="Proteomes" id="UP000004994"/>
    </source>
</evidence>
<protein>
    <recommendedName>
        <fullName evidence="1">F-box domain-containing protein</fullName>
    </recommendedName>
</protein>
<dbReference type="InterPro" id="IPR017451">
    <property type="entry name" value="F-box-assoc_interact_dom"/>
</dbReference>
<proteinExistence type="predicted"/>
<dbReference type="PANTHER" id="PTHR31672:SF13">
    <property type="entry name" value="F-BOX PROTEIN CPR30-LIKE"/>
    <property type="match status" value="1"/>
</dbReference>
<organism evidence="2">
    <name type="scientific">Solanum lycopersicum</name>
    <name type="common">Tomato</name>
    <name type="synonym">Lycopersicon esculentum</name>
    <dbReference type="NCBI Taxonomy" id="4081"/>
    <lineage>
        <taxon>Eukaryota</taxon>
        <taxon>Viridiplantae</taxon>
        <taxon>Streptophyta</taxon>
        <taxon>Embryophyta</taxon>
        <taxon>Tracheophyta</taxon>
        <taxon>Spermatophyta</taxon>
        <taxon>Magnoliopsida</taxon>
        <taxon>eudicotyledons</taxon>
        <taxon>Gunneridae</taxon>
        <taxon>Pentapetalae</taxon>
        <taxon>asterids</taxon>
        <taxon>lamiids</taxon>
        <taxon>Solanales</taxon>
        <taxon>Solanaceae</taxon>
        <taxon>Solanoideae</taxon>
        <taxon>Solaneae</taxon>
        <taxon>Solanum</taxon>
        <taxon>Solanum subgen. Lycopersicon</taxon>
    </lineage>
</organism>
<dbReference type="SMART" id="SM00256">
    <property type="entry name" value="FBOX"/>
    <property type="match status" value="1"/>
</dbReference>
<dbReference type="SUPFAM" id="SSF81383">
    <property type="entry name" value="F-box domain"/>
    <property type="match status" value="1"/>
</dbReference>